<dbReference type="GO" id="GO:0043138">
    <property type="term" value="F:3'-5' DNA helicase activity"/>
    <property type="evidence" value="ECO:0007669"/>
    <property type="project" value="UniProtKB-EC"/>
</dbReference>
<dbReference type="InterPro" id="IPR002789">
    <property type="entry name" value="HerA_central"/>
</dbReference>
<comment type="catalytic activity">
    <reaction evidence="3">
        <text>ATP + H2O = ADP + phosphate + H(+)</text>
        <dbReference type="Rhea" id="RHEA:13065"/>
        <dbReference type="ChEBI" id="CHEBI:15377"/>
        <dbReference type="ChEBI" id="CHEBI:15378"/>
        <dbReference type="ChEBI" id="CHEBI:30616"/>
        <dbReference type="ChEBI" id="CHEBI:43474"/>
        <dbReference type="ChEBI" id="CHEBI:456216"/>
        <dbReference type="EC" id="5.6.2.3"/>
    </reaction>
</comment>
<comment type="catalytic activity">
    <reaction evidence="4">
        <text>ATP + H2O = ADP + phosphate + H(+)</text>
        <dbReference type="Rhea" id="RHEA:13065"/>
        <dbReference type="ChEBI" id="CHEBI:15377"/>
        <dbReference type="ChEBI" id="CHEBI:15378"/>
        <dbReference type="ChEBI" id="CHEBI:30616"/>
        <dbReference type="ChEBI" id="CHEBI:43474"/>
        <dbReference type="ChEBI" id="CHEBI:456216"/>
        <dbReference type="EC" id="5.6.2.4"/>
    </reaction>
</comment>
<proteinExistence type="inferred from homology"/>
<dbReference type="PANTHER" id="PTHR42957:SF2">
    <property type="entry name" value="HELICASE HERA CENTRAL DOMAIN-CONTAINING PROTEIN"/>
    <property type="match status" value="1"/>
</dbReference>
<comment type="similarity">
    <text evidence="1">Belongs to the HerA family.</text>
</comment>
<reference evidence="6 7" key="1">
    <citation type="submission" date="2017-04" db="EMBL/GenBank/DDBJ databases">
        <title>Draft Aigarchaeota genome from a New Zealand hot spring.</title>
        <authorList>
            <person name="Reysenbach A.-L."/>
            <person name="Donaho J.A."/>
            <person name="Gerhart J."/>
            <person name="Kelley J.F."/>
            <person name="Kouba K."/>
            <person name="Podar M."/>
            <person name="Stott M."/>
        </authorList>
    </citation>
    <scope>NUCLEOTIDE SEQUENCE [LARGE SCALE GENOMIC DNA]</scope>
    <source>
        <strain evidence="6">NZ13_MG1</strain>
    </source>
</reference>
<dbReference type="AlphaFoldDB" id="A0A2R7Y9N6"/>
<dbReference type="InterPro" id="IPR008571">
    <property type="entry name" value="HerA-like"/>
</dbReference>
<dbReference type="Proteomes" id="UP000244066">
    <property type="component" value="Unassembled WGS sequence"/>
</dbReference>
<sequence>MKVIGIVASHATESRVTMILNEGMEREVENESLVLVENRNGGKILAVCRGGIGINDALRATIYSPGVAYAKAGRQPSTAKEFFGFNLVVIGDVSRGRIEQNKRIIAPTSPVKLFEEHEDPFSYFGPYSLKIGHYKDVVSWKVPVREEYIPFHIGVFGVTGSGKSFFCRYELIPLLRKAGYDVLVFDWKGSDYAPYFDGKISMRDIELDDEAIISYLCSKAGNFGSGKMADTMRAYLEEALSDGEWKSYPPEGAKEVLYSKIKRAIEEDNRDKQGNITQWGRIYVRRLEKGFKRITLDDFETVLGKMGPEQIVERLRAQHVLVIDMSLGSKEQKLSVFLSVARYLKDLMEKKNRLNVALLIDEAPQYCPYSPRDLEEETTEMITSLCALGRTYGLSMILLSQGIAGEIGINAAVRRNLNTLFIGRIHPLDLDEASKLFAMSGVEPENLLRLPEGHFYFVGKMNPSPIPLLLSFQIREDEKVGRSAGA</sequence>
<dbReference type="PANTHER" id="PTHR42957">
    <property type="entry name" value="HELICASE MJ1565-RELATED"/>
    <property type="match status" value="1"/>
</dbReference>
<comment type="caution">
    <text evidence="6">The sequence shown here is derived from an EMBL/GenBank/DDBJ whole genome shotgun (WGS) entry which is preliminary data.</text>
</comment>
<organism evidence="6 7">
    <name type="scientific">Candidatus Terraquivivens tikiterensis</name>
    <dbReference type="NCBI Taxonomy" id="1980982"/>
    <lineage>
        <taxon>Archaea</taxon>
        <taxon>Nitrososphaerota</taxon>
        <taxon>Candidatus Wolframiiraptoraceae</taxon>
        <taxon>Candidatus Terraquivivens</taxon>
    </lineage>
</organism>
<dbReference type="GO" id="GO:0043139">
    <property type="term" value="F:5'-3' DNA helicase activity"/>
    <property type="evidence" value="ECO:0007669"/>
    <property type="project" value="UniProtKB-EC"/>
</dbReference>
<dbReference type="Gene3D" id="3.40.50.300">
    <property type="entry name" value="P-loop containing nucleotide triphosphate hydrolases"/>
    <property type="match status" value="2"/>
</dbReference>
<evidence type="ECO:0000313" key="7">
    <source>
        <dbReference type="Proteomes" id="UP000244066"/>
    </source>
</evidence>
<comment type="catalytic activity">
    <reaction evidence="2">
        <text>Couples ATP hydrolysis with the unwinding of duplex DNA by translocating in the 3'-5' direction.</text>
        <dbReference type="EC" id="5.6.2.4"/>
    </reaction>
</comment>
<feature type="domain" description="Helicase HerA central" evidence="5">
    <location>
        <begin position="130"/>
        <end position="336"/>
    </location>
</feature>
<evidence type="ECO:0000256" key="2">
    <source>
        <dbReference type="ARBA" id="ARBA00034617"/>
    </source>
</evidence>
<dbReference type="Pfam" id="PF01935">
    <property type="entry name" value="DUF87"/>
    <property type="match status" value="1"/>
</dbReference>
<accession>A0A2R7Y9N6</accession>
<dbReference type="EMBL" id="NDWU01000002">
    <property type="protein sequence ID" value="PUA34244.1"/>
    <property type="molecule type" value="Genomic_DNA"/>
</dbReference>
<evidence type="ECO:0000259" key="5">
    <source>
        <dbReference type="Pfam" id="PF01935"/>
    </source>
</evidence>
<name>A0A2R7Y9N6_9ARCH</name>
<protein>
    <recommendedName>
        <fullName evidence="5">Helicase HerA central domain-containing protein</fullName>
    </recommendedName>
</protein>
<dbReference type="InterPro" id="IPR027417">
    <property type="entry name" value="P-loop_NTPase"/>
</dbReference>
<gene>
    <name evidence="6" type="ORF">B9J98_01255</name>
</gene>
<evidence type="ECO:0000256" key="4">
    <source>
        <dbReference type="ARBA" id="ARBA00048988"/>
    </source>
</evidence>
<evidence type="ECO:0000313" key="6">
    <source>
        <dbReference type="EMBL" id="PUA34244.1"/>
    </source>
</evidence>
<evidence type="ECO:0000256" key="3">
    <source>
        <dbReference type="ARBA" id="ARBA00048954"/>
    </source>
</evidence>
<dbReference type="SUPFAM" id="SSF52540">
    <property type="entry name" value="P-loop containing nucleoside triphosphate hydrolases"/>
    <property type="match status" value="1"/>
</dbReference>
<evidence type="ECO:0000256" key="1">
    <source>
        <dbReference type="ARBA" id="ARBA00007816"/>
    </source>
</evidence>